<dbReference type="EMBL" id="CP025057">
    <property type="protein sequence ID" value="AUB31331.1"/>
    <property type="molecule type" value="Genomic_DNA"/>
</dbReference>
<evidence type="ECO:0000256" key="1">
    <source>
        <dbReference type="SAM" id="Phobius"/>
    </source>
</evidence>
<reference evidence="2 3" key="1">
    <citation type="submission" date="2017-12" db="EMBL/GenBank/DDBJ databases">
        <title>Complete genome sequence of Spiroplasma floricola 23-6 (ATCC 29989).</title>
        <authorList>
            <person name="Tsai Y.-M."/>
            <person name="Wu P.-S."/>
            <person name="Lo W.-S."/>
            <person name="Kuo C.-H."/>
        </authorList>
    </citation>
    <scope>NUCLEOTIDE SEQUENCE [LARGE SCALE GENOMIC DNA]</scope>
    <source>
        <strain evidence="2 3">23-6</strain>
    </source>
</reference>
<gene>
    <name evidence="2" type="ORF">SFLOR_v1c02740</name>
</gene>
<proteinExistence type="predicted"/>
<protein>
    <submittedName>
        <fullName evidence="2">Uncharacterized protein</fullName>
    </submittedName>
</protein>
<accession>A0A2K8SCZ4</accession>
<keyword evidence="1" id="KW-1133">Transmembrane helix</keyword>
<sequence>MNLIIYILLAIAFTICFISLFAYFSITKFVKNKKTKFGIDAVEKASTIYNKILKEIGTIENIDEIKEEKIIVLSNQLVNIDNLRKLKIKAQLIEKELTLTSKEFSIKLFIKRLREEIKK</sequence>
<name>A0A2K8SCZ4_9MOLU</name>
<evidence type="ECO:0000313" key="3">
    <source>
        <dbReference type="Proteomes" id="UP000231823"/>
    </source>
</evidence>
<dbReference type="RefSeq" id="WP_100916320.1">
    <property type="nucleotide sequence ID" value="NZ_CP025057.1"/>
</dbReference>
<keyword evidence="1" id="KW-0812">Transmembrane</keyword>
<organism evidence="2 3">
    <name type="scientific">Spiroplasma floricola 23-6</name>
    <dbReference type="NCBI Taxonomy" id="1336749"/>
    <lineage>
        <taxon>Bacteria</taxon>
        <taxon>Bacillati</taxon>
        <taxon>Mycoplasmatota</taxon>
        <taxon>Mollicutes</taxon>
        <taxon>Entomoplasmatales</taxon>
        <taxon>Spiroplasmataceae</taxon>
        <taxon>Spiroplasma</taxon>
    </lineage>
</organism>
<dbReference type="OrthoDB" id="389798at2"/>
<dbReference type="Proteomes" id="UP000231823">
    <property type="component" value="Chromosome"/>
</dbReference>
<feature type="transmembrane region" description="Helical" evidence="1">
    <location>
        <begin position="6"/>
        <end position="26"/>
    </location>
</feature>
<dbReference type="AlphaFoldDB" id="A0A2K8SCZ4"/>
<keyword evidence="3" id="KW-1185">Reference proteome</keyword>
<evidence type="ECO:0000313" key="2">
    <source>
        <dbReference type="EMBL" id="AUB31331.1"/>
    </source>
</evidence>
<dbReference type="KEGG" id="sfz:SFLOR_v1c02740"/>
<keyword evidence="1" id="KW-0472">Membrane</keyword>